<feature type="transmembrane region" description="Helical" evidence="1">
    <location>
        <begin position="83"/>
        <end position="104"/>
    </location>
</feature>
<dbReference type="OrthoDB" id="5196235at2"/>
<gene>
    <name evidence="2" type="ORF">BCF74_12133</name>
</gene>
<feature type="transmembrane region" description="Helical" evidence="1">
    <location>
        <begin position="510"/>
        <end position="529"/>
    </location>
</feature>
<evidence type="ECO:0000313" key="2">
    <source>
        <dbReference type="EMBL" id="PRY55856.1"/>
    </source>
</evidence>
<feature type="transmembrane region" description="Helical" evidence="1">
    <location>
        <begin position="443"/>
        <end position="463"/>
    </location>
</feature>
<dbReference type="RefSeq" id="WP_106298262.1">
    <property type="nucleotide sequence ID" value="NZ_PVTI01000021.1"/>
</dbReference>
<dbReference type="EMBL" id="PVTI01000021">
    <property type="protein sequence ID" value="PRY55856.1"/>
    <property type="molecule type" value="Genomic_DNA"/>
</dbReference>
<evidence type="ECO:0008006" key="4">
    <source>
        <dbReference type="Google" id="ProtNLM"/>
    </source>
</evidence>
<keyword evidence="1" id="KW-1133">Transmembrane helix</keyword>
<feature type="transmembrane region" description="Helical" evidence="1">
    <location>
        <begin position="385"/>
        <end position="403"/>
    </location>
</feature>
<keyword evidence="1" id="KW-0812">Transmembrane</keyword>
<keyword evidence="3" id="KW-1185">Reference proteome</keyword>
<feature type="transmembrane region" description="Helical" evidence="1">
    <location>
        <begin position="270"/>
        <end position="290"/>
    </location>
</feature>
<comment type="caution">
    <text evidence="2">The sequence shown here is derived from an EMBL/GenBank/DDBJ whole genome shotgun (WGS) entry which is preliminary data.</text>
</comment>
<name>A0A2T0UD42_9MICO</name>
<feature type="transmembrane region" description="Helical" evidence="1">
    <location>
        <begin position="192"/>
        <end position="214"/>
    </location>
</feature>
<dbReference type="AlphaFoldDB" id="A0A2T0UD42"/>
<feature type="transmembrane region" description="Helical" evidence="1">
    <location>
        <begin position="31"/>
        <end position="52"/>
    </location>
</feature>
<feature type="transmembrane region" description="Helical" evidence="1">
    <location>
        <begin position="221"/>
        <end position="240"/>
    </location>
</feature>
<organism evidence="2 3">
    <name type="scientific">Knoellia remsis</name>
    <dbReference type="NCBI Taxonomy" id="407159"/>
    <lineage>
        <taxon>Bacteria</taxon>
        <taxon>Bacillati</taxon>
        <taxon>Actinomycetota</taxon>
        <taxon>Actinomycetes</taxon>
        <taxon>Micrococcales</taxon>
        <taxon>Intrasporangiaceae</taxon>
        <taxon>Knoellia</taxon>
    </lineage>
</organism>
<evidence type="ECO:0000313" key="3">
    <source>
        <dbReference type="Proteomes" id="UP000237822"/>
    </source>
</evidence>
<evidence type="ECO:0000256" key="1">
    <source>
        <dbReference type="SAM" id="Phobius"/>
    </source>
</evidence>
<proteinExistence type="predicted"/>
<reference evidence="2 3" key="1">
    <citation type="submission" date="2018-03" db="EMBL/GenBank/DDBJ databases">
        <title>Genomic Encyclopedia of Archaeal and Bacterial Type Strains, Phase II (KMG-II): from individual species to whole genera.</title>
        <authorList>
            <person name="Goeker M."/>
        </authorList>
    </citation>
    <scope>NUCLEOTIDE SEQUENCE [LARGE SCALE GENOMIC DNA]</scope>
    <source>
        <strain evidence="2 3">ATCC BAA-1496</strain>
    </source>
</reference>
<accession>A0A2T0UD42</accession>
<feature type="transmembrane region" description="Helical" evidence="1">
    <location>
        <begin position="536"/>
        <end position="558"/>
    </location>
</feature>
<feature type="transmembrane region" description="Helical" evidence="1">
    <location>
        <begin position="318"/>
        <end position="336"/>
    </location>
</feature>
<protein>
    <recommendedName>
        <fullName evidence="4">Glycosyltransferase RgtA/B/C/D-like domain-containing protein</fullName>
    </recommendedName>
</protein>
<feature type="transmembrane region" description="Helical" evidence="1">
    <location>
        <begin position="342"/>
        <end position="365"/>
    </location>
</feature>
<dbReference type="Proteomes" id="UP000237822">
    <property type="component" value="Unassembled WGS sequence"/>
</dbReference>
<feature type="transmembrane region" description="Helical" evidence="1">
    <location>
        <begin position="58"/>
        <end position="76"/>
    </location>
</feature>
<keyword evidence="1" id="KW-0472">Membrane</keyword>
<feature type="transmembrane region" description="Helical" evidence="1">
    <location>
        <begin position="475"/>
        <end position="495"/>
    </location>
</feature>
<sequence length="706" mass="72917">MSHPPSAHPTADEDLPATVGEHRAGRWLQTLVLGAATWVVVMSLLAVVLAGLGAWFPWLVLPLAALAAAGCGWWANGIPARPLPLWTAGLLAAVALGAGVWTAATHSEQVLPRRDAASNLQAGISMAQTHRRVVPVDPASVGGPAVLALDGVTLASPAFYETGTDEKPSVQPQFVIGPGAVWSLGVWLGGPAGAMLLPAVASALGILAIGLLAARSAGARWSPLAALGVALLFPVLHTARATYSEPLAMVTLGGGLLALVVAAREGRDGVVGRAALLAGVLVGGTALVRIDGLRETMLLVPVAALALAQGQRWPRATLVGAGLSTLLAFGAALWLSNQYLGTIAASLVPLVALTVLMALASGALLWWQRRGATVPQHISRHLPDALAGVVVLVGLFLASRPLWQTVRQSPDDPGSRVVAGLQLRQGLTVDGGRTYAEQTVVWLSWWVGVPALVIALAALAWAVRTATARWTRGEVLPAWTGPLLVAAGSSVLTLWRPGITPDHPWAERRLLIVLPFVVVLCVAAAAYAVRHLSRRAPVGVAATVGAGLSLAMLVPTAAATWPHRAERVEAGALAAVEGVCRSFEPGDVVLAVDSRAANEWPQVLRGQCGVPSLSTTRALQQDPARLAQTVATIGAAVRANGGRLVLLAAEGPQALEALQADGVRQVSDTFVAEDERLLERRPDGLAPISLEVWTAPAPAPAAAPEG</sequence>